<keyword evidence="1" id="KW-0472">Membrane</keyword>
<gene>
    <name evidence="2" type="ORF">BKA67DRAFT_264865</name>
</gene>
<accession>A0A9P8ZWN5</accession>
<keyword evidence="1" id="KW-0812">Transmembrane</keyword>
<dbReference type="Proteomes" id="UP000758603">
    <property type="component" value="Unassembled WGS sequence"/>
</dbReference>
<organism evidence="2 3">
    <name type="scientific">Truncatella angustata</name>
    <dbReference type="NCBI Taxonomy" id="152316"/>
    <lineage>
        <taxon>Eukaryota</taxon>
        <taxon>Fungi</taxon>
        <taxon>Dikarya</taxon>
        <taxon>Ascomycota</taxon>
        <taxon>Pezizomycotina</taxon>
        <taxon>Sordariomycetes</taxon>
        <taxon>Xylariomycetidae</taxon>
        <taxon>Amphisphaeriales</taxon>
        <taxon>Sporocadaceae</taxon>
        <taxon>Truncatella</taxon>
    </lineage>
</organism>
<feature type="transmembrane region" description="Helical" evidence="1">
    <location>
        <begin position="133"/>
        <end position="150"/>
    </location>
</feature>
<keyword evidence="3" id="KW-1185">Reference proteome</keyword>
<protein>
    <submittedName>
        <fullName evidence="2">Uncharacterized protein</fullName>
    </submittedName>
</protein>
<evidence type="ECO:0000313" key="3">
    <source>
        <dbReference type="Proteomes" id="UP000758603"/>
    </source>
</evidence>
<dbReference type="GeneID" id="70124733"/>
<evidence type="ECO:0000256" key="1">
    <source>
        <dbReference type="SAM" id="Phobius"/>
    </source>
</evidence>
<keyword evidence="1" id="KW-1133">Transmembrane helix</keyword>
<comment type="caution">
    <text evidence="2">The sequence shown here is derived from an EMBL/GenBank/DDBJ whole genome shotgun (WGS) entry which is preliminary data.</text>
</comment>
<dbReference type="EMBL" id="JAGPXC010000004">
    <property type="protein sequence ID" value="KAH6653927.1"/>
    <property type="molecule type" value="Genomic_DNA"/>
</dbReference>
<proteinExistence type="predicted"/>
<dbReference type="RefSeq" id="XP_045958197.1">
    <property type="nucleotide sequence ID" value="XM_046095840.1"/>
</dbReference>
<evidence type="ECO:0000313" key="2">
    <source>
        <dbReference type="EMBL" id="KAH6653927.1"/>
    </source>
</evidence>
<sequence length="164" mass="18817">MSRGSEGGSVQIGVNERGVWTRLRQINPFAHCEWFSKHILFLILWIGGSFYTIDYIVTATIPDILDDLYKFNALYAGHSYLNRSLGSILGAWLNDKLKDHDYKWMTRSIGWAIDNVTGDDMEQFSIERVRSRGCYILLFLNTSILVSYAWELHFGAHVGVFLAM</sequence>
<reference evidence="2" key="1">
    <citation type="journal article" date="2021" name="Nat. Commun.">
        <title>Genetic determinants of endophytism in the Arabidopsis root mycobiome.</title>
        <authorList>
            <person name="Mesny F."/>
            <person name="Miyauchi S."/>
            <person name="Thiergart T."/>
            <person name="Pickel B."/>
            <person name="Atanasova L."/>
            <person name="Karlsson M."/>
            <person name="Huettel B."/>
            <person name="Barry K.W."/>
            <person name="Haridas S."/>
            <person name="Chen C."/>
            <person name="Bauer D."/>
            <person name="Andreopoulos W."/>
            <person name="Pangilinan J."/>
            <person name="LaButti K."/>
            <person name="Riley R."/>
            <person name="Lipzen A."/>
            <person name="Clum A."/>
            <person name="Drula E."/>
            <person name="Henrissat B."/>
            <person name="Kohler A."/>
            <person name="Grigoriev I.V."/>
            <person name="Martin F.M."/>
            <person name="Hacquard S."/>
        </authorList>
    </citation>
    <scope>NUCLEOTIDE SEQUENCE</scope>
    <source>
        <strain evidence="2">MPI-SDFR-AT-0073</strain>
    </source>
</reference>
<name>A0A9P8ZWN5_9PEZI</name>
<dbReference type="OrthoDB" id="2441642at2759"/>
<dbReference type="AlphaFoldDB" id="A0A9P8ZWN5"/>